<accession>A0AAV4J562</accession>
<keyword evidence="2" id="KW-1185">Reference proteome</keyword>
<protein>
    <submittedName>
        <fullName evidence="1">Uncharacterized protein</fullName>
    </submittedName>
</protein>
<gene>
    <name evidence="1" type="ORF">ElyMa_004983400</name>
</gene>
<reference evidence="1 2" key="1">
    <citation type="journal article" date="2021" name="Elife">
        <title>Chloroplast acquisition without the gene transfer in kleptoplastic sea slugs, Plakobranchus ocellatus.</title>
        <authorList>
            <person name="Maeda T."/>
            <person name="Takahashi S."/>
            <person name="Yoshida T."/>
            <person name="Shimamura S."/>
            <person name="Takaki Y."/>
            <person name="Nagai Y."/>
            <person name="Toyoda A."/>
            <person name="Suzuki Y."/>
            <person name="Arimoto A."/>
            <person name="Ishii H."/>
            <person name="Satoh N."/>
            <person name="Nishiyama T."/>
            <person name="Hasebe M."/>
            <person name="Maruyama T."/>
            <person name="Minagawa J."/>
            <person name="Obokata J."/>
            <person name="Shigenobu S."/>
        </authorList>
    </citation>
    <scope>NUCLEOTIDE SEQUENCE [LARGE SCALE GENOMIC DNA]</scope>
</reference>
<evidence type="ECO:0000313" key="2">
    <source>
        <dbReference type="Proteomes" id="UP000762676"/>
    </source>
</evidence>
<proteinExistence type="predicted"/>
<comment type="caution">
    <text evidence="1">The sequence shown here is derived from an EMBL/GenBank/DDBJ whole genome shotgun (WGS) entry which is preliminary data.</text>
</comment>
<organism evidence="1 2">
    <name type="scientific">Elysia marginata</name>
    <dbReference type="NCBI Taxonomy" id="1093978"/>
    <lineage>
        <taxon>Eukaryota</taxon>
        <taxon>Metazoa</taxon>
        <taxon>Spiralia</taxon>
        <taxon>Lophotrochozoa</taxon>
        <taxon>Mollusca</taxon>
        <taxon>Gastropoda</taxon>
        <taxon>Heterobranchia</taxon>
        <taxon>Euthyneura</taxon>
        <taxon>Panpulmonata</taxon>
        <taxon>Sacoglossa</taxon>
        <taxon>Placobranchoidea</taxon>
        <taxon>Plakobranchidae</taxon>
        <taxon>Elysia</taxon>
    </lineage>
</organism>
<evidence type="ECO:0000313" key="1">
    <source>
        <dbReference type="EMBL" id="GFS17491.1"/>
    </source>
</evidence>
<sequence>MTESIVQSKSSVAGLVGLQVKAQRFVLKLSKAGLYRHHRQQRLQQQTKDRVSSCPDFILKNEIKYALSRMIWPLLWWPSLRMKGKNNEQRGTVKAKTLPGKYPIFKILKNNIYQDIHLTLSLIISTITECMPGLRTSQDYLDGDTKGGEMTPSKAM</sequence>
<dbReference type="Proteomes" id="UP000762676">
    <property type="component" value="Unassembled WGS sequence"/>
</dbReference>
<dbReference type="AlphaFoldDB" id="A0AAV4J562"/>
<dbReference type="EMBL" id="BMAT01009971">
    <property type="protein sequence ID" value="GFS17491.1"/>
    <property type="molecule type" value="Genomic_DNA"/>
</dbReference>
<name>A0AAV4J562_9GAST</name>